<keyword evidence="7" id="KW-0106">Calcium</keyword>
<accession>A0A0D0B129</accession>
<evidence type="ECO:0000313" key="11">
    <source>
        <dbReference type="EMBL" id="KIK43724.1"/>
    </source>
</evidence>
<dbReference type="GO" id="GO:0016020">
    <property type="term" value="C:membrane"/>
    <property type="evidence" value="ECO:0007669"/>
    <property type="project" value="UniProtKB-SubCell"/>
</dbReference>
<dbReference type="OrthoDB" id="430293at2759"/>
<dbReference type="FunCoup" id="A0A0D0B129">
    <property type="interactions" value="3"/>
</dbReference>
<keyword evidence="6" id="KW-0378">Hydrolase</keyword>
<dbReference type="PROSITE" id="PS50830">
    <property type="entry name" value="TNASE_3"/>
    <property type="match status" value="1"/>
</dbReference>
<reference evidence="12" key="2">
    <citation type="submission" date="2015-01" db="EMBL/GenBank/DDBJ databases">
        <title>Evolutionary Origins and Diversification of the Mycorrhizal Mutualists.</title>
        <authorList>
            <consortium name="DOE Joint Genome Institute"/>
            <consortium name="Mycorrhizal Genomics Consortium"/>
            <person name="Kohler A."/>
            <person name="Kuo A."/>
            <person name="Nagy L.G."/>
            <person name="Floudas D."/>
            <person name="Copeland A."/>
            <person name="Barry K.W."/>
            <person name="Cichocki N."/>
            <person name="Veneault-Fourrey C."/>
            <person name="LaButti K."/>
            <person name="Lindquist E.A."/>
            <person name="Lipzen A."/>
            <person name="Lundell T."/>
            <person name="Morin E."/>
            <person name="Murat C."/>
            <person name="Riley R."/>
            <person name="Ohm R."/>
            <person name="Sun H."/>
            <person name="Tunlid A."/>
            <person name="Henrissat B."/>
            <person name="Grigoriev I.V."/>
            <person name="Hibbett D.S."/>
            <person name="Martin F."/>
        </authorList>
    </citation>
    <scope>NUCLEOTIDE SEQUENCE [LARGE SCALE GENOMIC DNA]</scope>
    <source>
        <strain evidence="12">UH-Slu-Lm8-n1</strain>
    </source>
</reference>
<dbReference type="Proteomes" id="UP000054485">
    <property type="component" value="Unassembled WGS sequence"/>
</dbReference>
<feature type="transmembrane region" description="Helical" evidence="9">
    <location>
        <begin position="77"/>
        <end position="99"/>
    </location>
</feature>
<sequence length="337" mass="38285">MHLPWRRKQQESEEYTSESSIPSEQRAQSPRWSAAKNTFKTHVATAQATTQRTLQECQSNVQNRLRAKAYELGSRPVAYLVLSGFVLGSVSTLGATFVYRRYFRRLRTAEWVTPDVLQRKRWVRGVVTSVGDADNFRLYHTPGFGWRWPLKFRRVPTLSKELKEQTIHVRIAGVDAPEGSHFGRQAQPYAVEALAWLKGTIEGRIVYCQLVRRDQYSRIVSVVTLPPPFLPGWLSTGRSLALEMIRAGTGLTYEQAGAEYGKYGKDEFLKAEAESRVARRGMWKHGTVGETPAQYKRRHAQNGTDVDAQAQGTAKAEKVKENLKESGLRGILKRFWA</sequence>
<evidence type="ECO:0000256" key="5">
    <source>
        <dbReference type="ARBA" id="ARBA00022759"/>
    </source>
</evidence>
<keyword evidence="4" id="KW-0540">Nuclease</keyword>
<dbReference type="InterPro" id="IPR016071">
    <property type="entry name" value="Staphylococal_nuclease_OB-fold"/>
</dbReference>
<dbReference type="AlphaFoldDB" id="A0A0D0B129"/>
<evidence type="ECO:0000313" key="12">
    <source>
        <dbReference type="Proteomes" id="UP000054485"/>
    </source>
</evidence>
<reference evidence="11 12" key="1">
    <citation type="submission" date="2014-04" db="EMBL/GenBank/DDBJ databases">
        <authorList>
            <consortium name="DOE Joint Genome Institute"/>
            <person name="Kuo A."/>
            <person name="Ruytinx J."/>
            <person name="Rineau F."/>
            <person name="Colpaert J."/>
            <person name="Kohler A."/>
            <person name="Nagy L.G."/>
            <person name="Floudas D."/>
            <person name="Copeland A."/>
            <person name="Barry K.W."/>
            <person name="Cichocki N."/>
            <person name="Veneault-Fourrey C."/>
            <person name="LaButti K."/>
            <person name="Lindquist E.A."/>
            <person name="Lipzen A."/>
            <person name="Lundell T."/>
            <person name="Morin E."/>
            <person name="Murat C."/>
            <person name="Sun H."/>
            <person name="Tunlid A."/>
            <person name="Henrissat B."/>
            <person name="Grigoriev I.V."/>
            <person name="Hibbett D.S."/>
            <person name="Martin F."/>
            <person name="Nordberg H.P."/>
            <person name="Cantor M.N."/>
            <person name="Hua S.X."/>
        </authorList>
    </citation>
    <scope>NUCLEOTIDE SEQUENCE [LARGE SCALE GENOMIC DNA]</scope>
    <source>
        <strain evidence="11 12">UH-Slu-Lm8-n1</strain>
    </source>
</reference>
<dbReference type="HOGENOM" id="CLU_046484_0_1_1"/>
<comment type="subcellular location">
    <subcellularLocation>
        <location evidence="1">Membrane</location>
        <topology evidence="1">Single-pass membrane protein</topology>
    </subcellularLocation>
    <subcellularLocation>
        <location evidence="2">Mitochondrion</location>
    </subcellularLocation>
</comment>
<comment type="similarity">
    <text evidence="3">Belongs to the LCL3 family.</text>
</comment>
<evidence type="ECO:0000256" key="3">
    <source>
        <dbReference type="ARBA" id="ARBA00005435"/>
    </source>
</evidence>
<evidence type="ECO:0000256" key="1">
    <source>
        <dbReference type="ARBA" id="ARBA00004167"/>
    </source>
</evidence>
<dbReference type="GO" id="GO:0005739">
    <property type="term" value="C:mitochondrion"/>
    <property type="evidence" value="ECO:0007669"/>
    <property type="project" value="UniProtKB-SubCell"/>
</dbReference>
<keyword evidence="12" id="KW-1185">Reference proteome</keyword>
<proteinExistence type="inferred from homology"/>
<dbReference type="InParanoid" id="A0A0D0B129"/>
<feature type="region of interest" description="Disordered" evidence="8">
    <location>
        <begin position="1"/>
        <end position="32"/>
    </location>
</feature>
<dbReference type="Gene3D" id="2.40.50.90">
    <property type="match status" value="1"/>
</dbReference>
<keyword evidence="9" id="KW-0472">Membrane</keyword>
<evidence type="ECO:0000256" key="6">
    <source>
        <dbReference type="ARBA" id="ARBA00022801"/>
    </source>
</evidence>
<dbReference type="GO" id="GO:0016787">
    <property type="term" value="F:hydrolase activity"/>
    <property type="evidence" value="ECO:0007669"/>
    <property type="project" value="UniProtKB-KW"/>
</dbReference>
<dbReference type="PANTHER" id="PTHR12302">
    <property type="entry name" value="EBNA2 BINDING PROTEIN P100"/>
    <property type="match status" value="1"/>
</dbReference>
<name>A0A0D0B129_9AGAM</name>
<gene>
    <name evidence="11" type="ORF">CY34DRAFT_803566</name>
</gene>
<dbReference type="EMBL" id="KN835206">
    <property type="protein sequence ID" value="KIK43724.1"/>
    <property type="molecule type" value="Genomic_DNA"/>
</dbReference>
<evidence type="ECO:0000256" key="2">
    <source>
        <dbReference type="ARBA" id="ARBA00004173"/>
    </source>
</evidence>
<evidence type="ECO:0000259" key="10">
    <source>
        <dbReference type="PROSITE" id="PS50830"/>
    </source>
</evidence>
<dbReference type="Pfam" id="PF00565">
    <property type="entry name" value="SNase"/>
    <property type="match status" value="1"/>
</dbReference>
<dbReference type="SUPFAM" id="SSF50199">
    <property type="entry name" value="Staphylococcal nuclease"/>
    <property type="match status" value="1"/>
</dbReference>
<dbReference type="PANTHER" id="PTHR12302:SF3">
    <property type="entry name" value="SERINE_THREONINE-PROTEIN KINASE 31"/>
    <property type="match status" value="1"/>
</dbReference>
<evidence type="ECO:0000256" key="7">
    <source>
        <dbReference type="ARBA" id="ARBA00022837"/>
    </source>
</evidence>
<keyword evidence="5" id="KW-0255">Endonuclease</keyword>
<dbReference type="InterPro" id="IPR035437">
    <property type="entry name" value="SNase_OB-fold_sf"/>
</dbReference>
<feature type="domain" description="TNase-like" evidence="10">
    <location>
        <begin position="121"/>
        <end position="285"/>
    </location>
</feature>
<dbReference type="STRING" id="930992.A0A0D0B129"/>
<protein>
    <recommendedName>
        <fullName evidence="10">TNase-like domain-containing protein</fullName>
    </recommendedName>
</protein>
<evidence type="ECO:0000256" key="8">
    <source>
        <dbReference type="SAM" id="MobiDB-lite"/>
    </source>
</evidence>
<evidence type="ECO:0000256" key="4">
    <source>
        <dbReference type="ARBA" id="ARBA00022722"/>
    </source>
</evidence>
<dbReference type="GO" id="GO:0004519">
    <property type="term" value="F:endonuclease activity"/>
    <property type="evidence" value="ECO:0007669"/>
    <property type="project" value="UniProtKB-KW"/>
</dbReference>
<dbReference type="SMART" id="SM00318">
    <property type="entry name" value="SNc"/>
    <property type="match status" value="1"/>
</dbReference>
<keyword evidence="9" id="KW-1133">Transmembrane helix</keyword>
<organism evidence="11 12">
    <name type="scientific">Suillus luteus UH-Slu-Lm8-n1</name>
    <dbReference type="NCBI Taxonomy" id="930992"/>
    <lineage>
        <taxon>Eukaryota</taxon>
        <taxon>Fungi</taxon>
        <taxon>Dikarya</taxon>
        <taxon>Basidiomycota</taxon>
        <taxon>Agaricomycotina</taxon>
        <taxon>Agaricomycetes</taxon>
        <taxon>Agaricomycetidae</taxon>
        <taxon>Boletales</taxon>
        <taxon>Suillineae</taxon>
        <taxon>Suillaceae</taxon>
        <taxon>Suillus</taxon>
    </lineage>
</organism>
<keyword evidence="9" id="KW-0812">Transmembrane</keyword>
<evidence type="ECO:0000256" key="9">
    <source>
        <dbReference type="SAM" id="Phobius"/>
    </source>
</evidence>